<dbReference type="InterPro" id="IPR046335">
    <property type="entry name" value="LacI/GalR-like_sensor"/>
</dbReference>
<evidence type="ECO:0000313" key="5">
    <source>
        <dbReference type="EMBL" id="XDV70730.1"/>
    </source>
</evidence>
<keyword evidence="3" id="KW-0804">Transcription</keyword>
<protein>
    <submittedName>
        <fullName evidence="5">Substrate-binding domain-containing protein</fullName>
    </submittedName>
</protein>
<dbReference type="SMART" id="SM00345">
    <property type="entry name" value="HTH_GNTR"/>
    <property type="match status" value="1"/>
</dbReference>
<organism evidence="5">
    <name type="scientific">Paenarthrobacter sp. AMU7</name>
    <dbReference type="NCBI Taxonomy" id="3162492"/>
    <lineage>
        <taxon>Bacteria</taxon>
        <taxon>Bacillati</taxon>
        <taxon>Actinomycetota</taxon>
        <taxon>Actinomycetes</taxon>
        <taxon>Micrococcales</taxon>
        <taxon>Micrococcaceae</taxon>
        <taxon>Paenarthrobacter</taxon>
    </lineage>
</organism>
<dbReference type="SUPFAM" id="SSF53822">
    <property type="entry name" value="Periplasmic binding protein-like I"/>
    <property type="match status" value="1"/>
</dbReference>
<accession>A0AB39YKW3</accession>
<keyword evidence="2" id="KW-0238">DNA-binding</keyword>
<dbReference type="SUPFAM" id="SSF46785">
    <property type="entry name" value="Winged helix' DNA-binding domain"/>
    <property type="match status" value="1"/>
</dbReference>
<dbReference type="CDD" id="cd07377">
    <property type="entry name" value="WHTH_GntR"/>
    <property type="match status" value="1"/>
</dbReference>
<name>A0AB39YKW3_9MICC</name>
<dbReference type="InterPro" id="IPR028082">
    <property type="entry name" value="Peripla_BP_I"/>
</dbReference>
<evidence type="ECO:0000256" key="1">
    <source>
        <dbReference type="ARBA" id="ARBA00023015"/>
    </source>
</evidence>
<evidence type="ECO:0000256" key="2">
    <source>
        <dbReference type="ARBA" id="ARBA00023125"/>
    </source>
</evidence>
<feature type="domain" description="HTH gntR-type" evidence="4">
    <location>
        <begin position="24"/>
        <end position="92"/>
    </location>
</feature>
<dbReference type="Pfam" id="PF13377">
    <property type="entry name" value="Peripla_BP_3"/>
    <property type="match status" value="1"/>
</dbReference>
<reference evidence="5" key="1">
    <citation type="submission" date="2024-07" db="EMBL/GenBank/DDBJ databases">
        <authorList>
            <person name="Li J."/>
            <person name="Wei H."/>
            <person name="Ma J."/>
        </authorList>
    </citation>
    <scope>NUCLEOTIDE SEQUENCE</scope>
    <source>
        <strain evidence="5">AMU7</strain>
    </source>
</reference>
<dbReference type="RefSeq" id="WP_280623528.1">
    <property type="nucleotide sequence ID" value="NZ_CP165735.1"/>
</dbReference>
<dbReference type="GO" id="GO:0000976">
    <property type="term" value="F:transcription cis-regulatory region binding"/>
    <property type="evidence" value="ECO:0007669"/>
    <property type="project" value="TreeGrafter"/>
</dbReference>
<dbReference type="AlphaFoldDB" id="A0AB39YKW3"/>
<dbReference type="Pfam" id="PF00392">
    <property type="entry name" value="GntR"/>
    <property type="match status" value="1"/>
</dbReference>
<dbReference type="PANTHER" id="PTHR30146:SF155">
    <property type="entry name" value="ALANINE RACEMASE"/>
    <property type="match status" value="1"/>
</dbReference>
<dbReference type="PRINTS" id="PR00035">
    <property type="entry name" value="HTHGNTR"/>
</dbReference>
<sequence>MPKRKQEPQADSGTTALRDTAKANLKFQDLSDDLRRDIIAGTWAVGTKLPTEQQLAAETGLSLTTVRRAFEDLVGKGLVVRRQGAGSFVAAPQRAQKRSRFVIGVLLPDTQLYYPRVLQGIEEHLSARGASLQLSTYHYDFTRENASIQFLLDAGVDGLILVPTLTGLANPQQRVAELMALPVPVVLLERSLDDLGPGDLTEHVCSDHQGGAYDAVMHLHRLGHRKIGLLTRANEAARSSNPTQAAVIAGYTAAIAALGLETDTRMAFSATKPEWEADQAEHMFELLAESGATAALVFGDREAALLEGAASRHGVRVPEDLALVSYDDEMADLARIPLTAVSPAKHRLGVMAADVLLRRLTEGDACPLYQIRLRPRIVVRDSCGARKSGVPQVSRAL</sequence>
<dbReference type="InterPro" id="IPR036390">
    <property type="entry name" value="WH_DNA-bd_sf"/>
</dbReference>
<evidence type="ECO:0000259" key="4">
    <source>
        <dbReference type="PROSITE" id="PS50949"/>
    </source>
</evidence>
<dbReference type="GO" id="GO:0003700">
    <property type="term" value="F:DNA-binding transcription factor activity"/>
    <property type="evidence" value="ECO:0007669"/>
    <property type="project" value="InterPro"/>
</dbReference>
<dbReference type="PANTHER" id="PTHR30146">
    <property type="entry name" value="LACI-RELATED TRANSCRIPTIONAL REPRESSOR"/>
    <property type="match status" value="1"/>
</dbReference>
<gene>
    <name evidence="5" type="ORF">ABQM86_17465</name>
</gene>
<dbReference type="EMBL" id="CP165735">
    <property type="protein sequence ID" value="XDV70730.1"/>
    <property type="molecule type" value="Genomic_DNA"/>
</dbReference>
<dbReference type="InterPro" id="IPR036388">
    <property type="entry name" value="WH-like_DNA-bd_sf"/>
</dbReference>
<dbReference type="PROSITE" id="PS50949">
    <property type="entry name" value="HTH_GNTR"/>
    <property type="match status" value="1"/>
</dbReference>
<dbReference type="Gene3D" id="1.10.10.10">
    <property type="entry name" value="Winged helix-like DNA-binding domain superfamily/Winged helix DNA-binding domain"/>
    <property type="match status" value="1"/>
</dbReference>
<dbReference type="InterPro" id="IPR000524">
    <property type="entry name" value="Tscrpt_reg_HTH_GntR"/>
</dbReference>
<keyword evidence="1" id="KW-0805">Transcription regulation</keyword>
<proteinExistence type="predicted"/>
<dbReference type="Gene3D" id="3.40.50.2300">
    <property type="match status" value="2"/>
</dbReference>
<evidence type="ECO:0000256" key="3">
    <source>
        <dbReference type="ARBA" id="ARBA00023163"/>
    </source>
</evidence>